<keyword evidence="3" id="KW-0597">Phosphoprotein</keyword>
<dbReference type="Gene3D" id="3.40.47.10">
    <property type="match status" value="1"/>
</dbReference>
<protein>
    <submittedName>
        <fullName evidence="10">Ketoacyl-synt-domain-containing protein</fullName>
    </submittedName>
</protein>
<dbReference type="Gene3D" id="3.40.366.10">
    <property type="entry name" value="Malonyl-Coenzyme A Acyl Carrier Protein, domain 2"/>
    <property type="match status" value="2"/>
</dbReference>
<feature type="region of interest" description="C-terminal hotdog fold" evidence="6">
    <location>
        <begin position="1416"/>
        <end position="1569"/>
    </location>
</feature>
<dbReference type="InterPro" id="IPR042104">
    <property type="entry name" value="PKS_dehydratase_sf"/>
</dbReference>
<evidence type="ECO:0000313" key="11">
    <source>
        <dbReference type="Proteomes" id="UP001303373"/>
    </source>
</evidence>
<dbReference type="InterPro" id="IPR006162">
    <property type="entry name" value="Ppantetheine_attach_site"/>
</dbReference>
<dbReference type="Proteomes" id="UP001303373">
    <property type="component" value="Chromosome 4"/>
</dbReference>
<dbReference type="Gene3D" id="1.10.1200.10">
    <property type="entry name" value="ACP-like"/>
    <property type="match status" value="1"/>
</dbReference>
<dbReference type="InterPro" id="IPR018201">
    <property type="entry name" value="Ketoacyl_synth_AS"/>
</dbReference>
<comment type="pathway">
    <text evidence="1">Secondary metabolite biosynthesis.</text>
</comment>
<proteinExistence type="predicted"/>
<dbReference type="SMART" id="SM00827">
    <property type="entry name" value="PKS_AT"/>
    <property type="match status" value="1"/>
</dbReference>
<feature type="region of interest" description="Disordered" evidence="7">
    <location>
        <begin position="1257"/>
        <end position="1277"/>
    </location>
</feature>
<dbReference type="InterPro" id="IPR020841">
    <property type="entry name" value="PKS_Beta-ketoAc_synthase_dom"/>
</dbReference>
<evidence type="ECO:0000256" key="7">
    <source>
        <dbReference type="SAM" id="MobiDB-lite"/>
    </source>
</evidence>
<dbReference type="PROSITE" id="PS00606">
    <property type="entry name" value="KS3_1"/>
    <property type="match status" value="1"/>
</dbReference>
<feature type="active site" description="Proton acceptor; for dehydratase activity" evidence="6">
    <location>
        <position position="1306"/>
    </location>
</feature>
<feature type="active site" description="Proton donor; for dehydratase activity" evidence="6">
    <location>
        <position position="1480"/>
    </location>
</feature>
<dbReference type="GO" id="GO:0004315">
    <property type="term" value="F:3-oxoacyl-[acyl-carrier-protein] synthase activity"/>
    <property type="evidence" value="ECO:0007669"/>
    <property type="project" value="InterPro"/>
</dbReference>
<evidence type="ECO:0000256" key="5">
    <source>
        <dbReference type="ARBA" id="ARBA00023268"/>
    </source>
</evidence>
<feature type="region of interest" description="N-terminal hotdog fold" evidence="6">
    <location>
        <begin position="1271"/>
        <end position="1394"/>
    </location>
</feature>
<reference evidence="10 11" key="1">
    <citation type="submission" date="2023-11" db="EMBL/GenBank/DDBJ databases">
        <title>An acidophilic fungus is an integral part of prey digestion in a carnivorous sundew plant.</title>
        <authorList>
            <person name="Tsai I.J."/>
        </authorList>
    </citation>
    <scope>NUCLEOTIDE SEQUENCE [LARGE SCALE GENOMIC DNA]</scope>
    <source>
        <strain evidence="10">169a</strain>
    </source>
</reference>
<dbReference type="GO" id="GO:0044550">
    <property type="term" value="P:secondary metabolite biosynthetic process"/>
    <property type="evidence" value="ECO:0007669"/>
    <property type="project" value="TreeGrafter"/>
</dbReference>
<keyword evidence="4" id="KW-0808">Transferase</keyword>
<dbReference type="PROSITE" id="PS52004">
    <property type="entry name" value="KS3_2"/>
    <property type="match status" value="1"/>
</dbReference>
<feature type="compositionally biased region" description="Polar residues" evidence="7">
    <location>
        <begin position="1610"/>
        <end position="1627"/>
    </location>
</feature>
<evidence type="ECO:0000313" key="10">
    <source>
        <dbReference type="EMBL" id="WPG99934.1"/>
    </source>
</evidence>
<feature type="domain" description="Ketosynthase family 3 (KS3)" evidence="8">
    <location>
        <begin position="372"/>
        <end position="795"/>
    </location>
</feature>
<dbReference type="PROSITE" id="PS00012">
    <property type="entry name" value="PHOSPHOPANTETHEINE"/>
    <property type="match status" value="1"/>
</dbReference>
<dbReference type="InterPro" id="IPR014030">
    <property type="entry name" value="Ketoacyl_synth_N"/>
</dbReference>
<dbReference type="Gene3D" id="3.10.129.110">
    <property type="entry name" value="Polyketide synthase dehydratase"/>
    <property type="match status" value="1"/>
</dbReference>
<evidence type="ECO:0000256" key="1">
    <source>
        <dbReference type="ARBA" id="ARBA00005179"/>
    </source>
</evidence>
<dbReference type="PROSITE" id="PS52019">
    <property type="entry name" value="PKS_MFAS_DH"/>
    <property type="match status" value="1"/>
</dbReference>
<dbReference type="SUPFAM" id="SSF55048">
    <property type="entry name" value="Probable ACP-binding domain of malonyl-CoA ACP transacylase"/>
    <property type="match status" value="1"/>
</dbReference>
<dbReference type="SUPFAM" id="SSF47336">
    <property type="entry name" value="ACP-like"/>
    <property type="match status" value="1"/>
</dbReference>
<gene>
    <name evidence="10" type="ORF">R9X50_00275700</name>
</gene>
<evidence type="ECO:0000256" key="3">
    <source>
        <dbReference type="ARBA" id="ARBA00022553"/>
    </source>
</evidence>
<keyword evidence="2" id="KW-0596">Phosphopantetheine</keyword>
<keyword evidence="5" id="KW-0511">Multifunctional enzyme</keyword>
<dbReference type="CDD" id="cd00833">
    <property type="entry name" value="PKS"/>
    <property type="match status" value="1"/>
</dbReference>
<dbReference type="InterPro" id="IPR016039">
    <property type="entry name" value="Thiolase-like"/>
</dbReference>
<evidence type="ECO:0000256" key="2">
    <source>
        <dbReference type="ARBA" id="ARBA00022450"/>
    </source>
</evidence>
<dbReference type="InterPro" id="IPR049900">
    <property type="entry name" value="PKS_mFAS_DH"/>
</dbReference>
<keyword evidence="11" id="KW-1185">Reference proteome</keyword>
<dbReference type="Pfam" id="PF02801">
    <property type="entry name" value="Ketoacyl-synt_C"/>
    <property type="match status" value="1"/>
</dbReference>
<feature type="region of interest" description="Disordered" evidence="7">
    <location>
        <begin position="1590"/>
        <end position="1629"/>
    </location>
</feature>
<dbReference type="PANTHER" id="PTHR43775:SF21">
    <property type="entry name" value="NON-REDUCING POLYKETIDE SYNTHASE AUSA-RELATED"/>
    <property type="match status" value="1"/>
</dbReference>
<sequence length="1713" mass="186745">MEATLALFVPQDDTGAADFQEKIRSFITEHPILRCIAEEIHTLNDVWDCLAKANPHVLTLKDGQRHAASIIDWITDGKPQDNSKVVSSAVALPQVVISHFAQYFSFLQESRLDHFEFVARARRSGAIQGYCGGIPAALAIACAEDEAHLKRLICNSIRLAYAAGVYSEFGDDLRCPGATTVLTRQRYKGQLDTLLQDYPGTYIGATDSPLNAWIVGPVEQIAAVCEHLKKLGMVAQISNIRGKTHNPENSELAQELSEICQQHSFLDLGQADRLNAPSWSTAQTYHQLMEGSLTEVFVKAVLSERCDWFDVLGTIAADLKTAGVSVVNIESFGQADCISLIPFHDHELIVRRRRHTEISRRVSGSTPSVYPSDAVAIVGAACRFPGANTLEEYWDVVSQGLDTHSELPTDRFDVGQSYRATQSHDNMAQRKFYGNFLDNVDNFDNALFNINEREALNMDPQQRMLLELAYETLESSGYLRTHDRTRGDNIGCFIGSSYLEYLENTCAHPATAYTATGTNRAFLCGRISWIFGWTGPAEVIDTACSASLVAVNRAVKAIQNGECSSALVGGVNIISGITNFIDLSKAGFLSPTGQCKPFDAQADGYCRSEGGALVFLKPLPKAQTDGDKILAVLSGASTNQGGRSFALTVPDSDSLATLYGSVLKQSQLAPKDVSYVEAHGTGTQAGDPVEIAAITKAFGGAERNKPLKIGSVKGNIGHAEVSAGIAGLVKVICMMQKGQIPPVANHKTWNPKIAPKCPSDLAIPTTLEPWQESFRAALVNSYGAAGSNAAVICCEAPQQPSNTQEVLDPRALSYPVIVSAQSERSLSAYLTRLAKYLTNTTSLPDISKVAYTLCHQRPVNRYSAVFENVRDTKELISHIKNFQRPIEVNDVPCESVLLFSGQSKQTIGLARDLYDRHSSFKQRLDGCDAILRSLGYPSIIPAVFQTQDIESVVVLQSGLVAMQYSMAMCWIEAGLNASAIVGHSLGELAALGVSGMLSIEDCLKLVARRAELIEMRCGKDTGVMLACAISRQQLQSIIDTTKIAVDIACYNGQNSQVVAGEEKDIQRLEAYMAALSIPIKCRRVRTTHAFHSRLMDPILKELDGFASDLQWSKPTLPFYFCTESGRLPAETYSPSCHARQSVYFENTIKRIEKDFGKMNWIEIGIDTPVINMAKAAVHTVDGHAFHQTSAKSRDGSPTEDVLAQTISSLWRAGINVSYWQFMTISNTRGATWLPPYEFDSKKFWVEHIDHAAVLEVQKGSSPSENSPSASHTQLIRPLSNTHSQANEWRFEISPNSERFGAIVSGHAVRGRPLCPASLYMECISMAIGSLIGVPVPHLEFSKIEMQAPLGLDSSCAEILLTQSHQNTWNFSVTSNGSKKNVHSQGIARIDAQGAANLAVASRLAQRRLSDLQMTSAEEKLRNTRAYALFDRVVSYKDFMRGISAIDLYDSEALATVTLQPNQPCRAESTALSTCDSVPLDTFIQVLGLLVNTSNLVGSNEVFICSAIGQSNTSDTCDLLKEVSWTVYASYTSINASTISGDVFAFAPSHSLSAVFIDCRFTKVDMTRLERALDATSNCIAANEVESVSQASRSTGCPQDAEQTWERGRTTGLSSDSPPSVSLATPKSPSLGDEDHLIPLLKRYTSGKLNVIADNLHLSDIGLDSLATVELAEDIKSSWEVQLDASELLWMKVGELREILSAGNAHNSRSSKQQ</sequence>
<evidence type="ECO:0000256" key="4">
    <source>
        <dbReference type="ARBA" id="ARBA00022679"/>
    </source>
</evidence>
<dbReference type="EMBL" id="CP138583">
    <property type="protein sequence ID" value="WPG99934.1"/>
    <property type="molecule type" value="Genomic_DNA"/>
</dbReference>
<evidence type="ECO:0000259" key="9">
    <source>
        <dbReference type="PROSITE" id="PS52019"/>
    </source>
</evidence>
<feature type="compositionally biased region" description="Low complexity" evidence="7">
    <location>
        <begin position="1260"/>
        <end position="1270"/>
    </location>
</feature>
<dbReference type="Gene3D" id="3.30.70.3290">
    <property type="match status" value="1"/>
</dbReference>
<name>A0AAQ3M1V9_9PEZI</name>
<dbReference type="SMART" id="SM00825">
    <property type="entry name" value="PKS_KS"/>
    <property type="match status" value="1"/>
</dbReference>
<dbReference type="InterPro" id="IPR001227">
    <property type="entry name" value="Ac_transferase_dom_sf"/>
</dbReference>
<dbReference type="GO" id="GO:0004312">
    <property type="term" value="F:fatty acid synthase activity"/>
    <property type="evidence" value="ECO:0007669"/>
    <property type="project" value="TreeGrafter"/>
</dbReference>
<evidence type="ECO:0000256" key="6">
    <source>
        <dbReference type="PROSITE-ProRule" id="PRU01363"/>
    </source>
</evidence>
<dbReference type="SUPFAM" id="SSF52151">
    <property type="entry name" value="FabD/lysophospholipase-like"/>
    <property type="match status" value="1"/>
</dbReference>
<dbReference type="InterPro" id="IPR036736">
    <property type="entry name" value="ACP-like_sf"/>
</dbReference>
<organism evidence="10 11">
    <name type="scientific">Acrodontium crateriforme</name>
    <dbReference type="NCBI Taxonomy" id="150365"/>
    <lineage>
        <taxon>Eukaryota</taxon>
        <taxon>Fungi</taxon>
        <taxon>Dikarya</taxon>
        <taxon>Ascomycota</taxon>
        <taxon>Pezizomycotina</taxon>
        <taxon>Dothideomycetes</taxon>
        <taxon>Dothideomycetidae</taxon>
        <taxon>Mycosphaerellales</taxon>
        <taxon>Teratosphaeriaceae</taxon>
        <taxon>Acrodontium</taxon>
    </lineage>
</organism>
<dbReference type="InterPro" id="IPR016036">
    <property type="entry name" value="Malonyl_transacylase_ACP-bd"/>
</dbReference>
<dbReference type="Pfam" id="PF00109">
    <property type="entry name" value="ketoacyl-synt"/>
    <property type="match status" value="1"/>
</dbReference>
<dbReference type="Pfam" id="PF00698">
    <property type="entry name" value="Acyl_transf_1"/>
    <property type="match status" value="1"/>
</dbReference>
<dbReference type="InterPro" id="IPR016035">
    <property type="entry name" value="Acyl_Trfase/lysoPLipase"/>
</dbReference>
<dbReference type="InterPro" id="IPR014043">
    <property type="entry name" value="Acyl_transferase_dom"/>
</dbReference>
<dbReference type="GO" id="GO:0006633">
    <property type="term" value="P:fatty acid biosynthetic process"/>
    <property type="evidence" value="ECO:0007669"/>
    <property type="project" value="InterPro"/>
</dbReference>
<dbReference type="SUPFAM" id="SSF53901">
    <property type="entry name" value="Thiolase-like"/>
    <property type="match status" value="1"/>
</dbReference>
<accession>A0AAQ3M1V9</accession>
<dbReference type="InterPro" id="IPR014031">
    <property type="entry name" value="Ketoacyl_synth_C"/>
</dbReference>
<dbReference type="PANTHER" id="PTHR43775">
    <property type="entry name" value="FATTY ACID SYNTHASE"/>
    <property type="match status" value="1"/>
</dbReference>
<dbReference type="InterPro" id="IPR050091">
    <property type="entry name" value="PKS_NRPS_Biosynth_Enz"/>
</dbReference>
<evidence type="ECO:0000259" key="8">
    <source>
        <dbReference type="PROSITE" id="PS52004"/>
    </source>
</evidence>
<feature type="domain" description="PKS/mFAS DH" evidence="9">
    <location>
        <begin position="1271"/>
        <end position="1569"/>
    </location>
</feature>